<protein>
    <recommendedName>
        <fullName evidence="4">Band 7 domain-containing protein</fullName>
    </recommendedName>
</protein>
<proteinExistence type="predicted"/>
<dbReference type="RefSeq" id="WP_088570525.1">
    <property type="nucleotide sequence ID" value="NZ_FYEK01000015.1"/>
</dbReference>
<dbReference type="Proteomes" id="UP000197025">
    <property type="component" value="Unassembled WGS sequence"/>
</dbReference>
<dbReference type="InParanoid" id="A0A212QQ55"/>
<dbReference type="AlphaFoldDB" id="A0A212QQ55"/>
<keyword evidence="3" id="KW-1185">Reference proteome</keyword>
<accession>A0A212QQ55</accession>
<evidence type="ECO:0000313" key="3">
    <source>
        <dbReference type="Proteomes" id="UP000197025"/>
    </source>
</evidence>
<dbReference type="EMBL" id="FYEK01000015">
    <property type="protein sequence ID" value="SNB61537.1"/>
    <property type="molecule type" value="Genomic_DNA"/>
</dbReference>
<feature type="transmembrane region" description="Helical" evidence="1">
    <location>
        <begin position="7"/>
        <end position="27"/>
    </location>
</feature>
<keyword evidence="1" id="KW-0812">Transmembrane</keyword>
<name>A0A212QQ55_9CHLR</name>
<gene>
    <name evidence="2" type="ORF">SAMN02746019_00003300</name>
</gene>
<organism evidence="2 3">
    <name type="scientific">Thermoflexus hugenholtzii JAD2</name>
    <dbReference type="NCBI Taxonomy" id="877466"/>
    <lineage>
        <taxon>Bacteria</taxon>
        <taxon>Bacillati</taxon>
        <taxon>Chloroflexota</taxon>
        <taxon>Thermoflexia</taxon>
        <taxon>Thermoflexales</taxon>
        <taxon>Thermoflexaceae</taxon>
        <taxon>Thermoflexus</taxon>
    </lineage>
</organism>
<sequence length="390" mass="43799">MLRRGRIGAWLGLLLVGLLSGIGWLRWAKIPGFLFALWLLAMILYGVFLFFFLLPALAPAAPHEAGLVRRAFAAWIFGRLRSLGVVDAGQARASMEPRQGPGLWLMDARSALAVEGGVGFLHIAGPGLTWVREGEQITAFIDLRPQRYPRSDPDPVTVRTQDGLSLGFQIRTVTAFAAQRPPPVERGLSPYFYPAPRVARSIAQALRAARVDEDRMLHWFELAAHRAREELALQIGNRLFDELFGLAREGTERPDPPLARLAQEIQRTLVPELRRAGIRLDRLRLALTEVPEEARRQRVEVWRSQWAARLARWIGLAESELLLEYARARHAAQMETLQALREVLSGRDALSPNLILLHFLETLDTAVRKSGLLLPEELNHLRTYLQGGSP</sequence>
<evidence type="ECO:0000313" key="2">
    <source>
        <dbReference type="EMBL" id="SNB61537.1"/>
    </source>
</evidence>
<evidence type="ECO:0008006" key="4">
    <source>
        <dbReference type="Google" id="ProtNLM"/>
    </source>
</evidence>
<keyword evidence="1" id="KW-0472">Membrane</keyword>
<reference evidence="3" key="1">
    <citation type="submission" date="2017-06" db="EMBL/GenBank/DDBJ databases">
        <authorList>
            <person name="Varghese N."/>
            <person name="Submissions S."/>
        </authorList>
    </citation>
    <scope>NUCLEOTIDE SEQUENCE [LARGE SCALE GENOMIC DNA]</scope>
    <source>
        <strain evidence="3">JAD2</strain>
    </source>
</reference>
<keyword evidence="1" id="KW-1133">Transmembrane helix</keyword>
<evidence type="ECO:0000256" key="1">
    <source>
        <dbReference type="SAM" id="Phobius"/>
    </source>
</evidence>
<feature type="transmembrane region" description="Helical" evidence="1">
    <location>
        <begin position="33"/>
        <end position="54"/>
    </location>
</feature>